<keyword evidence="5 6" id="KW-0539">Nucleus</keyword>
<evidence type="ECO:0000256" key="3">
    <source>
        <dbReference type="ARBA" id="ARBA00023015"/>
    </source>
</evidence>
<dbReference type="VEuPathDB" id="FungiDB:H257_12707"/>
<dbReference type="PANTHER" id="PTHR21428">
    <property type="entry name" value="MEDIATOR OF RNA POLYMERASE II TRANSCRIPTION SUBUNIT 7"/>
    <property type="match status" value="1"/>
</dbReference>
<keyword evidence="6" id="KW-0010">Activator</keyword>
<dbReference type="GO" id="GO:0003712">
    <property type="term" value="F:transcription coregulator activity"/>
    <property type="evidence" value="ECO:0007669"/>
    <property type="project" value="InterPro"/>
</dbReference>
<comment type="similarity">
    <text evidence="2 6">Belongs to the Mediator complex subunit 7 family.</text>
</comment>
<evidence type="ECO:0000256" key="7">
    <source>
        <dbReference type="SAM" id="Coils"/>
    </source>
</evidence>
<comment type="subcellular location">
    <subcellularLocation>
        <location evidence="1 6">Nucleus</location>
    </subcellularLocation>
</comment>
<evidence type="ECO:0000313" key="9">
    <source>
        <dbReference type="EMBL" id="ETV72240.1"/>
    </source>
</evidence>
<feature type="compositionally biased region" description="Pro residues" evidence="8">
    <location>
        <begin position="29"/>
        <end position="38"/>
    </location>
</feature>
<keyword evidence="7" id="KW-0175">Coiled coil</keyword>
<dbReference type="SUPFAM" id="SSF140718">
    <property type="entry name" value="Mediator hinge subcomplex-like"/>
    <property type="match status" value="1"/>
</dbReference>
<dbReference type="AlphaFoldDB" id="W4FXL3"/>
<dbReference type="PANTHER" id="PTHR21428:SF11">
    <property type="entry name" value="MEDIATOR OF RNA POLYMERASE II TRANSCRIPTION SUBUNIT 7"/>
    <property type="match status" value="1"/>
</dbReference>
<dbReference type="EMBL" id="KI913155">
    <property type="protein sequence ID" value="ETV72240.1"/>
    <property type="molecule type" value="Genomic_DNA"/>
</dbReference>
<evidence type="ECO:0000256" key="1">
    <source>
        <dbReference type="ARBA" id="ARBA00004123"/>
    </source>
</evidence>
<dbReference type="GeneID" id="20814703"/>
<evidence type="ECO:0000256" key="2">
    <source>
        <dbReference type="ARBA" id="ARBA00009994"/>
    </source>
</evidence>
<dbReference type="OrthoDB" id="10253553at2759"/>
<evidence type="ECO:0000256" key="5">
    <source>
        <dbReference type="ARBA" id="ARBA00023242"/>
    </source>
</evidence>
<comment type="subunit">
    <text evidence="6">Component of the Mediator complex.</text>
</comment>
<evidence type="ECO:0000256" key="8">
    <source>
        <dbReference type="SAM" id="MobiDB-lite"/>
    </source>
</evidence>
<keyword evidence="4 6" id="KW-0804">Transcription</keyword>
<proteinExistence type="inferred from homology"/>
<protein>
    <recommendedName>
        <fullName evidence="6">Mediator of RNA polymerase II transcription subunit 7</fullName>
    </recommendedName>
</protein>
<keyword evidence="3 6" id="KW-0805">Transcription regulation</keyword>
<feature type="coiled-coil region" evidence="7">
    <location>
        <begin position="127"/>
        <end position="154"/>
    </location>
</feature>
<name>W4FXL3_APHAT</name>
<organism evidence="9">
    <name type="scientific">Aphanomyces astaci</name>
    <name type="common">Crayfish plague agent</name>
    <dbReference type="NCBI Taxonomy" id="112090"/>
    <lineage>
        <taxon>Eukaryota</taxon>
        <taxon>Sar</taxon>
        <taxon>Stramenopiles</taxon>
        <taxon>Oomycota</taxon>
        <taxon>Saprolegniomycetes</taxon>
        <taxon>Saprolegniales</taxon>
        <taxon>Verrucalvaceae</taxon>
        <taxon>Aphanomyces</taxon>
    </lineage>
</organism>
<dbReference type="RefSeq" id="XP_009838308.1">
    <property type="nucleotide sequence ID" value="XM_009840006.1"/>
</dbReference>
<dbReference type="Gene3D" id="6.10.140.200">
    <property type="match status" value="1"/>
</dbReference>
<dbReference type="Pfam" id="PF05983">
    <property type="entry name" value="Med7"/>
    <property type="match status" value="1"/>
</dbReference>
<comment type="function">
    <text evidence="6">Component of the Mediator complex, a coactivator involved in the regulated transcription of nearly all RNA polymerase II-dependent genes. Mediator functions as a bridge to convey information from gene-specific regulatory proteins to the basal RNA polymerase II transcription machinery.</text>
</comment>
<feature type="region of interest" description="Disordered" evidence="8">
    <location>
        <begin position="21"/>
        <end position="42"/>
    </location>
</feature>
<evidence type="ECO:0000256" key="4">
    <source>
        <dbReference type="ARBA" id="ARBA00023163"/>
    </source>
</evidence>
<dbReference type="InterPro" id="IPR009244">
    <property type="entry name" value="Mediatior_Med7"/>
</dbReference>
<evidence type="ECO:0000256" key="6">
    <source>
        <dbReference type="RuleBase" id="RU364060"/>
    </source>
</evidence>
<reference evidence="9" key="1">
    <citation type="submission" date="2013-12" db="EMBL/GenBank/DDBJ databases">
        <title>The Genome Sequence of Aphanomyces astaci APO3.</title>
        <authorList>
            <consortium name="The Broad Institute Genomics Platform"/>
            <person name="Russ C."/>
            <person name="Tyler B."/>
            <person name="van West P."/>
            <person name="Dieguez-Uribeondo J."/>
            <person name="Young S.K."/>
            <person name="Zeng Q."/>
            <person name="Gargeya S."/>
            <person name="Fitzgerald M."/>
            <person name="Abouelleil A."/>
            <person name="Alvarado L."/>
            <person name="Chapman S.B."/>
            <person name="Gainer-Dewar J."/>
            <person name="Goldberg J."/>
            <person name="Griggs A."/>
            <person name="Gujja S."/>
            <person name="Hansen M."/>
            <person name="Howarth C."/>
            <person name="Imamovic A."/>
            <person name="Ireland A."/>
            <person name="Larimer J."/>
            <person name="McCowan C."/>
            <person name="Murphy C."/>
            <person name="Pearson M."/>
            <person name="Poon T.W."/>
            <person name="Priest M."/>
            <person name="Roberts A."/>
            <person name="Saif S."/>
            <person name="Shea T."/>
            <person name="Sykes S."/>
            <person name="Wortman J."/>
            <person name="Nusbaum C."/>
            <person name="Birren B."/>
        </authorList>
    </citation>
    <scope>NUCLEOTIDE SEQUENCE [LARGE SCALE GENOMIC DNA]</scope>
    <source>
        <strain evidence="9">APO3</strain>
    </source>
</reference>
<accession>W4FXL3</accession>
<dbReference type="GO" id="GO:0016592">
    <property type="term" value="C:mediator complex"/>
    <property type="evidence" value="ECO:0007669"/>
    <property type="project" value="InterPro"/>
</dbReference>
<dbReference type="InterPro" id="IPR037212">
    <property type="entry name" value="Med7/Med21-like"/>
</dbReference>
<dbReference type="GO" id="GO:0006357">
    <property type="term" value="P:regulation of transcription by RNA polymerase II"/>
    <property type="evidence" value="ECO:0007669"/>
    <property type="project" value="InterPro"/>
</dbReference>
<gene>
    <name evidence="9" type="ORF">H257_12707</name>
</gene>
<dbReference type="STRING" id="112090.W4FXL3"/>
<dbReference type="InterPro" id="IPR044888">
    <property type="entry name" value="Mediatior_Med7_sf"/>
</dbReference>
<sequence>MNQPEEPELVSAFPAPPAFVSLYADGPDAGPPPPPPLKPTYHSFGTPYSTEDAVPDLIPDDKKLYATDHNVKDEMKKVNRSLMYSFLELVDVLILNPTKFNAKLDDIEQLFLNMHNLINAYRPHQARETLIDLLKQQIQERKDATAEIRQVVSKAREAVLTAHTALDTSFDQAAKGDDVVDGNADTPASVASIGGSSSDIPADEVADLAAAAALEEARQRIQDDQDQFFATCQAIVDAMAGSQSI</sequence>
<dbReference type="GO" id="GO:0070847">
    <property type="term" value="C:core mediator complex"/>
    <property type="evidence" value="ECO:0007669"/>
    <property type="project" value="TreeGrafter"/>
</dbReference>